<feature type="transmembrane region" description="Helical" evidence="1">
    <location>
        <begin position="260"/>
        <end position="283"/>
    </location>
</feature>
<dbReference type="STRING" id="199441.BkAM31D_12465"/>
<dbReference type="Proteomes" id="UP000193006">
    <property type="component" value="Chromosome"/>
</dbReference>
<feature type="transmembrane region" description="Helical" evidence="1">
    <location>
        <begin position="39"/>
        <end position="56"/>
    </location>
</feature>
<evidence type="ECO:0000256" key="1">
    <source>
        <dbReference type="SAM" id="Phobius"/>
    </source>
</evidence>
<feature type="transmembrane region" description="Helical" evidence="1">
    <location>
        <begin position="187"/>
        <end position="209"/>
    </location>
</feature>
<name>A0A1X9MAX0_9BACI</name>
<dbReference type="KEGG" id="bkw:BkAM31D_12465"/>
<gene>
    <name evidence="2" type="ORF">BkAM31D_12465</name>
</gene>
<feature type="transmembrane region" description="Helical" evidence="1">
    <location>
        <begin position="378"/>
        <end position="398"/>
    </location>
</feature>
<reference evidence="2 3" key="1">
    <citation type="submission" date="2017-04" db="EMBL/GenBank/DDBJ databases">
        <title>Bacillus krulwichiae AM31D Genome sequencing and assembly.</title>
        <authorList>
            <person name="Krulwich T.A."/>
            <person name="Anastor L."/>
            <person name="Ehrlich R."/>
            <person name="Ehrlich G.D."/>
            <person name="Janto B."/>
        </authorList>
    </citation>
    <scope>NUCLEOTIDE SEQUENCE [LARGE SCALE GENOMIC DNA]</scope>
    <source>
        <strain evidence="2 3">AM31D</strain>
    </source>
</reference>
<protein>
    <submittedName>
        <fullName evidence="2">Uncharacterized protein</fullName>
    </submittedName>
</protein>
<evidence type="ECO:0000313" key="2">
    <source>
        <dbReference type="EMBL" id="ARK30576.1"/>
    </source>
</evidence>
<keyword evidence="1" id="KW-1133">Transmembrane helix</keyword>
<feature type="transmembrane region" description="Helical" evidence="1">
    <location>
        <begin position="303"/>
        <end position="328"/>
    </location>
</feature>
<organism evidence="2 3">
    <name type="scientific">Halalkalibacter krulwichiae</name>
    <dbReference type="NCBI Taxonomy" id="199441"/>
    <lineage>
        <taxon>Bacteria</taxon>
        <taxon>Bacillati</taxon>
        <taxon>Bacillota</taxon>
        <taxon>Bacilli</taxon>
        <taxon>Bacillales</taxon>
        <taxon>Bacillaceae</taxon>
        <taxon>Halalkalibacter</taxon>
    </lineage>
</organism>
<evidence type="ECO:0000313" key="3">
    <source>
        <dbReference type="Proteomes" id="UP000193006"/>
    </source>
</evidence>
<feature type="transmembrane region" description="Helical" evidence="1">
    <location>
        <begin position="335"/>
        <end position="366"/>
    </location>
</feature>
<feature type="transmembrane region" description="Helical" evidence="1">
    <location>
        <begin position="419"/>
        <end position="439"/>
    </location>
</feature>
<sequence length="442" mass="48654">MTSILYLIELFSQSELLKLIYSSLAGVLLFSTLFFLSNVNRVVVLTLVAIGSYLLIREDAGFKTAVLGLGENTNLLSLFLLIPLIGTFMSTAGYLSALKQKVQAKTKATGAHPYRLSFILTATISILLNFGSMAIVKRIIDESFSGFQNKKLTLNIMRAFATSMFWSPYFVNVALVLVLFDVAWIDIGGFGLIIACIYILICIAMFRYISFPVDPLIERTDSEEKSFGSSSLRPFALFAIVLVCLSFLLDFILEVNMLTIVSLLSIVLPIIWAVLSKVFKTFIQNVIEQIFYSFERLKNELAVFISAGFLGVAMSLTNIGALISGFLFEASYGSIYLLSLLLVLIATLLAQIAIHPVIIVIGIGSALSPAMFGVSAEYLALLLLISWSIATQLSPFSGQILMASRLMEQPSRVIVKQNILFVSLSGVILTTILYSFYLLGWV</sequence>
<keyword evidence="1" id="KW-0812">Transmembrane</keyword>
<keyword evidence="3" id="KW-1185">Reference proteome</keyword>
<feature type="transmembrane region" description="Helical" evidence="1">
    <location>
        <begin position="116"/>
        <end position="136"/>
    </location>
</feature>
<keyword evidence="1" id="KW-0472">Membrane</keyword>
<dbReference type="AlphaFoldDB" id="A0A1X9MAX0"/>
<feature type="transmembrane region" description="Helical" evidence="1">
    <location>
        <begin position="156"/>
        <end position="180"/>
    </location>
</feature>
<dbReference type="EMBL" id="CP020814">
    <property type="protein sequence ID" value="ARK30576.1"/>
    <property type="molecule type" value="Genomic_DNA"/>
</dbReference>
<dbReference type="RefSeq" id="WP_235820217.1">
    <property type="nucleotide sequence ID" value="NZ_CP020814.1"/>
</dbReference>
<accession>A0A1X9MAX0</accession>
<feature type="transmembrane region" description="Helical" evidence="1">
    <location>
        <begin position="76"/>
        <end position="95"/>
    </location>
</feature>
<feature type="transmembrane region" description="Helical" evidence="1">
    <location>
        <begin position="235"/>
        <end position="253"/>
    </location>
</feature>
<proteinExistence type="predicted"/>
<feature type="transmembrane region" description="Helical" evidence="1">
    <location>
        <begin position="16"/>
        <end position="34"/>
    </location>
</feature>